<evidence type="ECO:0000256" key="5">
    <source>
        <dbReference type="ARBA" id="ARBA00023136"/>
    </source>
</evidence>
<protein>
    <submittedName>
        <fullName evidence="8">PspC domain-containing protein</fullName>
    </submittedName>
</protein>
<feature type="domain" description="Phage shock protein PspC N-terminal" evidence="7">
    <location>
        <begin position="2"/>
        <end position="58"/>
    </location>
</feature>
<organism evidence="8 9">
    <name type="scientific">Tessaracoccus antarcticus</name>
    <dbReference type="NCBI Taxonomy" id="2479848"/>
    <lineage>
        <taxon>Bacteria</taxon>
        <taxon>Bacillati</taxon>
        <taxon>Actinomycetota</taxon>
        <taxon>Actinomycetes</taxon>
        <taxon>Propionibacteriales</taxon>
        <taxon>Propionibacteriaceae</taxon>
        <taxon>Tessaracoccus</taxon>
    </lineage>
</organism>
<evidence type="ECO:0000313" key="9">
    <source>
        <dbReference type="Proteomes" id="UP000275256"/>
    </source>
</evidence>
<dbReference type="EMBL" id="REFW01000004">
    <property type="protein sequence ID" value="RMB58377.1"/>
    <property type="molecule type" value="Genomic_DNA"/>
</dbReference>
<evidence type="ECO:0000313" key="8">
    <source>
        <dbReference type="EMBL" id="RMB58377.1"/>
    </source>
</evidence>
<keyword evidence="5 6" id="KW-0472">Membrane</keyword>
<feature type="transmembrane region" description="Helical" evidence="6">
    <location>
        <begin position="34"/>
        <end position="56"/>
    </location>
</feature>
<reference evidence="8 9" key="1">
    <citation type="submission" date="2018-10" db="EMBL/GenBank/DDBJ databases">
        <title>Tessaracoccus antarcticuss sp. nov., isolated from sediment.</title>
        <authorList>
            <person name="Zhou L.Y."/>
            <person name="Du Z.J."/>
        </authorList>
    </citation>
    <scope>NUCLEOTIDE SEQUENCE [LARGE SCALE GENOMIC DNA]</scope>
    <source>
        <strain evidence="8 9">JDX10</strain>
    </source>
</reference>
<dbReference type="RefSeq" id="WP_121902414.1">
    <property type="nucleotide sequence ID" value="NZ_REFW01000004.1"/>
</dbReference>
<proteinExistence type="predicted"/>
<sequence>MKLTRSNDDKWLAGVAGGLAQSLGVDSTIVRIVFAVLGVLSFGTGVLLYLALWAILPRPTGGTVAQDGINKAREWNQSRKGGGDGSDFTI</sequence>
<dbReference type="Pfam" id="PF04024">
    <property type="entry name" value="PspC"/>
    <property type="match status" value="1"/>
</dbReference>
<comment type="subcellular location">
    <subcellularLocation>
        <location evidence="1">Cell membrane</location>
        <topology evidence="1">Single-pass membrane protein</topology>
    </subcellularLocation>
</comment>
<evidence type="ECO:0000256" key="2">
    <source>
        <dbReference type="ARBA" id="ARBA00022475"/>
    </source>
</evidence>
<keyword evidence="9" id="KW-1185">Reference proteome</keyword>
<dbReference type="InterPro" id="IPR007168">
    <property type="entry name" value="Phageshock_PspC_N"/>
</dbReference>
<keyword evidence="4 6" id="KW-1133">Transmembrane helix</keyword>
<evidence type="ECO:0000256" key="1">
    <source>
        <dbReference type="ARBA" id="ARBA00004162"/>
    </source>
</evidence>
<name>A0A3M0G2L7_9ACTN</name>
<evidence type="ECO:0000256" key="3">
    <source>
        <dbReference type="ARBA" id="ARBA00022692"/>
    </source>
</evidence>
<evidence type="ECO:0000256" key="4">
    <source>
        <dbReference type="ARBA" id="ARBA00022989"/>
    </source>
</evidence>
<gene>
    <name evidence="8" type="ORF">EAX62_14390</name>
</gene>
<dbReference type="OrthoDB" id="7359894at2"/>
<evidence type="ECO:0000256" key="6">
    <source>
        <dbReference type="SAM" id="Phobius"/>
    </source>
</evidence>
<dbReference type="Proteomes" id="UP000275256">
    <property type="component" value="Unassembled WGS sequence"/>
</dbReference>
<keyword evidence="2" id="KW-1003">Cell membrane</keyword>
<keyword evidence="3 6" id="KW-0812">Transmembrane</keyword>
<comment type="caution">
    <text evidence="8">The sequence shown here is derived from an EMBL/GenBank/DDBJ whole genome shotgun (WGS) entry which is preliminary data.</text>
</comment>
<evidence type="ECO:0000259" key="7">
    <source>
        <dbReference type="Pfam" id="PF04024"/>
    </source>
</evidence>
<dbReference type="InterPro" id="IPR052027">
    <property type="entry name" value="PspC"/>
</dbReference>
<dbReference type="PANTHER" id="PTHR33885">
    <property type="entry name" value="PHAGE SHOCK PROTEIN C"/>
    <property type="match status" value="1"/>
</dbReference>
<dbReference type="PANTHER" id="PTHR33885:SF3">
    <property type="entry name" value="PHAGE SHOCK PROTEIN C"/>
    <property type="match status" value="1"/>
</dbReference>
<dbReference type="GO" id="GO:0005886">
    <property type="term" value="C:plasma membrane"/>
    <property type="evidence" value="ECO:0007669"/>
    <property type="project" value="UniProtKB-SubCell"/>
</dbReference>
<dbReference type="AlphaFoldDB" id="A0A3M0G2L7"/>
<accession>A0A3M0G2L7</accession>